<dbReference type="EMBL" id="MCBT01000006">
    <property type="protein sequence ID" value="OEG75559.1"/>
    <property type="molecule type" value="Genomic_DNA"/>
</dbReference>
<name>A0A1E5IYF7_SHECO</name>
<evidence type="ECO:0000313" key="2">
    <source>
        <dbReference type="Proteomes" id="UP000095230"/>
    </source>
</evidence>
<organism evidence="1 2">
    <name type="scientific">Shewanella colwelliana</name>
    <name type="common">Alteromonas colwelliana</name>
    <dbReference type="NCBI Taxonomy" id="23"/>
    <lineage>
        <taxon>Bacteria</taxon>
        <taxon>Pseudomonadati</taxon>
        <taxon>Pseudomonadota</taxon>
        <taxon>Gammaproteobacteria</taxon>
        <taxon>Alteromonadales</taxon>
        <taxon>Shewanellaceae</taxon>
        <taxon>Shewanella</taxon>
    </lineage>
</organism>
<dbReference type="STRING" id="23.BEL05_14900"/>
<sequence length="84" mass="9687">MIPIKGSNPEINIVYIGAFVLKCLHETKNRKMKVARLMKLGERELFISIDHMILTLDWLFTISAITHKNDEVFINEATKTNNKS</sequence>
<dbReference type="RefSeq" id="WP_069670166.1">
    <property type="nucleotide sequence ID" value="NZ_MCBT01000006.1"/>
</dbReference>
<comment type="caution">
    <text evidence="1">The sequence shown here is derived from an EMBL/GenBank/DDBJ whole genome shotgun (WGS) entry which is preliminary data.</text>
</comment>
<dbReference type="InterPro" id="IPR046897">
    <property type="entry name" value="ABC-3C_MC6"/>
</dbReference>
<dbReference type="AlphaFoldDB" id="A0A1E5IYF7"/>
<accession>A0A1E5IYF7</accession>
<dbReference type="Proteomes" id="UP000095230">
    <property type="component" value="Unassembled WGS sequence"/>
</dbReference>
<evidence type="ECO:0000313" key="1">
    <source>
        <dbReference type="EMBL" id="OEG75559.1"/>
    </source>
</evidence>
<dbReference type="OrthoDB" id="6402170at2"/>
<protein>
    <submittedName>
        <fullName evidence="1">Uncharacterized protein</fullName>
    </submittedName>
</protein>
<dbReference type="Pfam" id="PF20293">
    <property type="entry name" value="MC6"/>
    <property type="match status" value="1"/>
</dbReference>
<reference evidence="1 2" key="1">
    <citation type="submission" date="2016-07" db="EMBL/GenBank/DDBJ databases">
        <title>Whole-genome of two Shewanella species isolated from a digestive organ of sea cucumber Apostichopus japonicus Selenka 1867.</title>
        <authorList>
            <person name="Hong H.-H."/>
            <person name="Choi H."/>
            <person name="Cheon S."/>
            <person name="Oh J.-S."/>
            <person name="Lee H.-G."/>
            <person name="Park C."/>
        </authorList>
    </citation>
    <scope>NUCLEOTIDE SEQUENCE [LARGE SCALE GENOMIC DNA]</scope>
    <source>
        <strain evidence="1 2">CSB03KR</strain>
    </source>
</reference>
<gene>
    <name evidence="1" type="ORF">BEL05_14900</name>
</gene>
<proteinExistence type="predicted"/>